<keyword evidence="2" id="KW-1133">Transmembrane helix</keyword>
<dbReference type="Proteomes" id="UP000250140">
    <property type="component" value="Unassembled WGS sequence"/>
</dbReference>
<dbReference type="EMBL" id="KV749418">
    <property type="protein sequence ID" value="OCL09527.1"/>
    <property type="molecule type" value="Genomic_DNA"/>
</dbReference>
<feature type="region of interest" description="Disordered" evidence="1">
    <location>
        <begin position="135"/>
        <end position="175"/>
    </location>
</feature>
<dbReference type="PANTHER" id="PTHR12459:SF15">
    <property type="entry name" value="TRANSMEMBRANE PROTEIN 135"/>
    <property type="match status" value="1"/>
</dbReference>
<evidence type="ECO:0000256" key="2">
    <source>
        <dbReference type="SAM" id="Phobius"/>
    </source>
</evidence>
<gene>
    <name evidence="3" type="ORF">AOQ84DRAFT_316816</name>
</gene>
<dbReference type="PANTHER" id="PTHR12459">
    <property type="entry name" value="TRANSMEMBRANE PROTEIN 135-RELATED"/>
    <property type="match status" value="1"/>
</dbReference>
<name>A0A8E2JUB0_9PEZI</name>
<dbReference type="AlphaFoldDB" id="A0A8E2JUB0"/>
<organism evidence="3 4">
    <name type="scientific">Glonium stellatum</name>
    <dbReference type="NCBI Taxonomy" id="574774"/>
    <lineage>
        <taxon>Eukaryota</taxon>
        <taxon>Fungi</taxon>
        <taxon>Dikarya</taxon>
        <taxon>Ascomycota</taxon>
        <taxon>Pezizomycotina</taxon>
        <taxon>Dothideomycetes</taxon>
        <taxon>Pleosporomycetidae</taxon>
        <taxon>Gloniales</taxon>
        <taxon>Gloniaceae</taxon>
        <taxon>Glonium</taxon>
    </lineage>
</organism>
<dbReference type="InterPro" id="IPR026749">
    <property type="entry name" value="Tmem135"/>
</dbReference>
<evidence type="ECO:0000256" key="1">
    <source>
        <dbReference type="SAM" id="MobiDB-lite"/>
    </source>
</evidence>
<sequence length="353" mass="39052">MANIQKCGQHVQLAKPLVRAYLLGYLSSTSPRIITVLIALARREISPVVALHRLFQVLRQAAALNRFPAFCGVLIGGSTLLQLPLKRIFIALNQILRRKAWSIDQVLIERLARFLAALISASISFSLLNSGPAHRAELPSTTSAKKTLISDPNKKPSPFEEPPETPAHSNAPKPATLPASAFAGRTMDLTLFAVIRALDVLISGMWARTASRKTRFTTAISRSTPPILFCFSAATIMHAWFYTPSRLPPTYNRWISTAAELDHRLLLALRHARYGTFIYGKDTGMAPLLASMCKDYGLPEEWGDPAITIPVPCELVHQGSGKSCEMHALARFWRGWAFAAKMYAPIQLLMLIR</sequence>
<keyword evidence="4" id="KW-1185">Reference proteome</keyword>
<feature type="transmembrane region" description="Helical" evidence="2">
    <location>
        <begin position="67"/>
        <end position="90"/>
    </location>
</feature>
<keyword evidence="2" id="KW-0812">Transmembrane</keyword>
<accession>A0A8E2JUB0</accession>
<feature type="non-terminal residue" evidence="3">
    <location>
        <position position="1"/>
    </location>
</feature>
<keyword evidence="2" id="KW-0472">Membrane</keyword>
<reference evidence="3 4" key="1">
    <citation type="journal article" date="2016" name="Nat. Commun.">
        <title>Ectomycorrhizal ecology is imprinted in the genome of the dominant symbiotic fungus Cenococcum geophilum.</title>
        <authorList>
            <consortium name="DOE Joint Genome Institute"/>
            <person name="Peter M."/>
            <person name="Kohler A."/>
            <person name="Ohm R.A."/>
            <person name="Kuo A."/>
            <person name="Krutzmann J."/>
            <person name="Morin E."/>
            <person name="Arend M."/>
            <person name="Barry K.W."/>
            <person name="Binder M."/>
            <person name="Choi C."/>
            <person name="Clum A."/>
            <person name="Copeland A."/>
            <person name="Grisel N."/>
            <person name="Haridas S."/>
            <person name="Kipfer T."/>
            <person name="LaButti K."/>
            <person name="Lindquist E."/>
            <person name="Lipzen A."/>
            <person name="Maire R."/>
            <person name="Meier B."/>
            <person name="Mihaltcheva S."/>
            <person name="Molinier V."/>
            <person name="Murat C."/>
            <person name="Poggeler S."/>
            <person name="Quandt C.A."/>
            <person name="Sperisen C."/>
            <person name="Tritt A."/>
            <person name="Tisserant E."/>
            <person name="Crous P.W."/>
            <person name="Henrissat B."/>
            <person name="Nehls U."/>
            <person name="Egli S."/>
            <person name="Spatafora J.W."/>
            <person name="Grigoriev I.V."/>
            <person name="Martin F.M."/>
        </authorList>
    </citation>
    <scope>NUCLEOTIDE SEQUENCE [LARGE SCALE GENOMIC DNA]</scope>
    <source>
        <strain evidence="3 4">CBS 207.34</strain>
    </source>
</reference>
<protein>
    <submittedName>
        <fullName evidence="3">Uncharacterized protein</fullName>
    </submittedName>
</protein>
<evidence type="ECO:0000313" key="4">
    <source>
        <dbReference type="Proteomes" id="UP000250140"/>
    </source>
</evidence>
<evidence type="ECO:0000313" key="3">
    <source>
        <dbReference type="EMBL" id="OCL09527.1"/>
    </source>
</evidence>
<proteinExistence type="predicted"/>
<dbReference type="OrthoDB" id="4021778at2759"/>